<evidence type="ECO:0008006" key="8">
    <source>
        <dbReference type="Google" id="ProtNLM"/>
    </source>
</evidence>
<sequence length="210" mass="24364">MSVNIRKYKLTYFNFRARAELARLLFACAGVEFDDERITTIEKWVELKPATPFGQLPLLNVGGVQICQSHAIARYLAREFGFAGKTNLDQARADMVVECVADMLDPIQPCYREPDNVKKEQMRRSYREMLPDFMEKLEKMLENNNNGNEYFVGSELTWADLAVMNAWHWIPGFGVFPPLNEFPKLEAHRLRVESQPCVMKWLETRPETPV</sequence>
<evidence type="ECO:0000256" key="2">
    <source>
        <dbReference type="ARBA" id="ARBA00022613"/>
    </source>
</evidence>
<keyword evidence="2" id="KW-0273">Eye lens protein</keyword>
<dbReference type="SUPFAM" id="SSF47616">
    <property type="entry name" value="GST C-terminal domain-like"/>
    <property type="match status" value="1"/>
</dbReference>
<dbReference type="PANTHER" id="PTHR11571:SF150">
    <property type="entry name" value="GLUTATHIONE S-TRANSFERASE"/>
    <property type="match status" value="1"/>
</dbReference>
<dbReference type="Pfam" id="PF02798">
    <property type="entry name" value="GST_N"/>
    <property type="match status" value="1"/>
</dbReference>
<dbReference type="GO" id="GO:0004364">
    <property type="term" value="F:glutathione transferase activity"/>
    <property type="evidence" value="ECO:0007669"/>
    <property type="project" value="TreeGrafter"/>
</dbReference>
<dbReference type="Gene3D" id="1.20.1050.10">
    <property type="match status" value="1"/>
</dbReference>
<dbReference type="PROSITE" id="PS50404">
    <property type="entry name" value="GST_NTER"/>
    <property type="match status" value="1"/>
</dbReference>
<dbReference type="InterPro" id="IPR004046">
    <property type="entry name" value="GST_C"/>
</dbReference>
<dbReference type="FunFam" id="1.20.1050.10:FF:000030">
    <property type="entry name" value="Glutathione S-transferase S1"/>
    <property type="match status" value="1"/>
</dbReference>
<dbReference type="InterPro" id="IPR010987">
    <property type="entry name" value="Glutathione-S-Trfase_C-like"/>
</dbReference>
<evidence type="ECO:0000256" key="1">
    <source>
        <dbReference type="ARBA" id="ARBA00007409"/>
    </source>
</evidence>
<dbReference type="InterPro" id="IPR036249">
    <property type="entry name" value="Thioredoxin-like_sf"/>
</dbReference>
<evidence type="ECO:0000259" key="5">
    <source>
        <dbReference type="PROSITE" id="PS50405"/>
    </source>
</evidence>
<dbReference type="InterPro" id="IPR004045">
    <property type="entry name" value="Glutathione_S-Trfase_N"/>
</dbReference>
<feature type="domain" description="GST N-terminal" evidence="4">
    <location>
        <begin position="6"/>
        <end position="84"/>
    </location>
</feature>
<dbReference type="GO" id="GO:0006749">
    <property type="term" value="P:glutathione metabolic process"/>
    <property type="evidence" value="ECO:0007669"/>
    <property type="project" value="TreeGrafter"/>
</dbReference>
<dbReference type="InterPro" id="IPR036282">
    <property type="entry name" value="Glutathione-S-Trfase_C_sf"/>
</dbReference>
<dbReference type="SUPFAM" id="SSF52833">
    <property type="entry name" value="Thioredoxin-like"/>
    <property type="match status" value="1"/>
</dbReference>
<dbReference type="Proteomes" id="UP001208570">
    <property type="component" value="Unassembled WGS sequence"/>
</dbReference>
<comment type="function">
    <text evidence="3">S-crystallins are structural components of squids and octopi eye lens. Contains relatively little if any GST activity.</text>
</comment>
<dbReference type="CDD" id="cd03039">
    <property type="entry name" value="GST_N_Sigma_like"/>
    <property type="match status" value="1"/>
</dbReference>
<evidence type="ECO:0000313" key="6">
    <source>
        <dbReference type="EMBL" id="KAK2156990.1"/>
    </source>
</evidence>
<dbReference type="InterPro" id="IPR040079">
    <property type="entry name" value="Glutathione_S-Trfase"/>
</dbReference>
<dbReference type="SFLD" id="SFLDS00019">
    <property type="entry name" value="Glutathione_Transferase_(cytos"/>
    <property type="match status" value="1"/>
</dbReference>
<dbReference type="GO" id="GO:0005212">
    <property type="term" value="F:structural constituent of eye lens"/>
    <property type="evidence" value="ECO:0007669"/>
    <property type="project" value="UniProtKB-KW"/>
</dbReference>
<dbReference type="CDD" id="cd03192">
    <property type="entry name" value="GST_C_Sigma_like"/>
    <property type="match status" value="1"/>
</dbReference>
<accession>A0AAD9JRS4</accession>
<dbReference type="Pfam" id="PF14497">
    <property type="entry name" value="GST_C_3"/>
    <property type="match status" value="1"/>
</dbReference>
<evidence type="ECO:0000313" key="7">
    <source>
        <dbReference type="Proteomes" id="UP001208570"/>
    </source>
</evidence>
<protein>
    <recommendedName>
        <fullName evidence="8">Glutathione S-transferase</fullName>
    </recommendedName>
</protein>
<comment type="caution">
    <text evidence="6">The sequence shown here is derived from an EMBL/GenBank/DDBJ whole genome shotgun (WGS) entry which is preliminary data.</text>
</comment>
<name>A0AAD9JRS4_9ANNE</name>
<keyword evidence="7" id="KW-1185">Reference proteome</keyword>
<gene>
    <name evidence="6" type="ORF">LSH36_201g04023</name>
</gene>
<organism evidence="6 7">
    <name type="scientific">Paralvinella palmiformis</name>
    <dbReference type="NCBI Taxonomy" id="53620"/>
    <lineage>
        <taxon>Eukaryota</taxon>
        <taxon>Metazoa</taxon>
        <taxon>Spiralia</taxon>
        <taxon>Lophotrochozoa</taxon>
        <taxon>Annelida</taxon>
        <taxon>Polychaeta</taxon>
        <taxon>Sedentaria</taxon>
        <taxon>Canalipalpata</taxon>
        <taxon>Terebellida</taxon>
        <taxon>Terebelliformia</taxon>
        <taxon>Alvinellidae</taxon>
        <taxon>Paralvinella</taxon>
    </lineage>
</organism>
<dbReference type="PANTHER" id="PTHR11571">
    <property type="entry name" value="GLUTATHIONE S-TRANSFERASE"/>
    <property type="match status" value="1"/>
</dbReference>
<dbReference type="InterPro" id="IPR050213">
    <property type="entry name" value="GST_superfamily"/>
</dbReference>
<dbReference type="SFLD" id="SFLDG01205">
    <property type="entry name" value="AMPS.1"/>
    <property type="match status" value="1"/>
</dbReference>
<dbReference type="SFLD" id="SFLDG00363">
    <property type="entry name" value="AMPS_(cytGST):_Alpha-__Mu-__Pi"/>
    <property type="match status" value="1"/>
</dbReference>
<dbReference type="EMBL" id="JAODUP010000201">
    <property type="protein sequence ID" value="KAK2156990.1"/>
    <property type="molecule type" value="Genomic_DNA"/>
</dbReference>
<dbReference type="Gene3D" id="3.40.30.10">
    <property type="entry name" value="Glutaredoxin"/>
    <property type="match status" value="1"/>
</dbReference>
<comment type="similarity">
    <text evidence="1">Belongs to the GST superfamily.</text>
</comment>
<dbReference type="FunFam" id="3.40.30.10:FF:000035">
    <property type="entry name" value="hematopoietic prostaglandin D synthase"/>
    <property type="match status" value="1"/>
</dbReference>
<evidence type="ECO:0000256" key="3">
    <source>
        <dbReference type="ARBA" id="ARBA00049616"/>
    </source>
</evidence>
<dbReference type="AlphaFoldDB" id="A0AAD9JRS4"/>
<feature type="domain" description="GST C-terminal" evidence="5">
    <location>
        <begin position="86"/>
        <end position="210"/>
    </location>
</feature>
<dbReference type="PROSITE" id="PS50405">
    <property type="entry name" value="GST_CTER"/>
    <property type="match status" value="1"/>
</dbReference>
<reference evidence="6" key="1">
    <citation type="journal article" date="2023" name="Mol. Biol. Evol.">
        <title>Third-Generation Sequencing Reveals the Adaptive Role of the Epigenome in Three Deep-Sea Polychaetes.</title>
        <authorList>
            <person name="Perez M."/>
            <person name="Aroh O."/>
            <person name="Sun Y."/>
            <person name="Lan Y."/>
            <person name="Juniper S.K."/>
            <person name="Young C.R."/>
            <person name="Angers B."/>
            <person name="Qian P.Y."/>
        </authorList>
    </citation>
    <scope>NUCLEOTIDE SEQUENCE</scope>
    <source>
        <strain evidence="6">P08H-3</strain>
    </source>
</reference>
<evidence type="ECO:0000259" key="4">
    <source>
        <dbReference type="PROSITE" id="PS50404"/>
    </source>
</evidence>
<proteinExistence type="inferred from homology"/>